<evidence type="ECO:0000313" key="3">
    <source>
        <dbReference type="Proteomes" id="UP000552241"/>
    </source>
</evidence>
<evidence type="ECO:0000256" key="1">
    <source>
        <dbReference type="SAM" id="SignalP"/>
    </source>
</evidence>
<dbReference type="RefSeq" id="WP_182043533.1">
    <property type="nucleotide sequence ID" value="NZ_JACDZE010000002.1"/>
</dbReference>
<dbReference type="AlphaFoldDB" id="A0A838ZR28"/>
<evidence type="ECO:0008006" key="4">
    <source>
        <dbReference type="Google" id="ProtNLM"/>
    </source>
</evidence>
<keyword evidence="1" id="KW-0732">Signal</keyword>
<protein>
    <recommendedName>
        <fullName evidence="4">GLPGLI family protein</fullName>
    </recommendedName>
</protein>
<name>A0A838ZR28_9FLAO</name>
<accession>A0A838ZR28</accession>
<evidence type="ECO:0000313" key="2">
    <source>
        <dbReference type="EMBL" id="MBA5629925.1"/>
    </source>
</evidence>
<dbReference type="EMBL" id="JACDZE010000002">
    <property type="protein sequence ID" value="MBA5629925.1"/>
    <property type="molecule type" value="Genomic_DNA"/>
</dbReference>
<reference evidence="2 3" key="1">
    <citation type="submission" date="2020-07" db="EMBL/GenBank/DDBJ databases">
        <title>Moheibacter lacus sp. nov., a member of the family Flavobacteriaceae isolated from freshwater lake sediment.</title>
        <authorList>
            <person name="Liu Y."/>
        </authorList>
    </citation>
    <scope>NUCLEOTIDE SEQUENCE [LARGE SCALE GENOMIC DNA]</scope>
    <source>
        <strain evidence="2 3">BDHS18</strain>
    </source>
</reference>
<feature type="chain" id="PRO_5032929169" description="GLPGLI family protein" evidence="1">
    <location>
        <begin position="19"/>
        <end position="207"/>
    </location>
</feature>
<dbReference type="Proteomes" id="UP000552241">
    <property type="component" value="Unassembled WGS sequence"/>
</dbReference>
<organism evidence="2 3">
    <name type="scientific">Moheibacter lacus</name>
    <dbReference type="NCBI Taxonomy" id="2745851"/>
    <lineage>
        <taxon>Bacteria</taxon>
        <taxon>Pseudomonadati</taxon>
        <taxon>Bacteroidota</taxon>
        <taxon>Flavobacteriia</taxon>
        <taxon>Flavobacteriales</taxon>
        <taxon>Weeksellaceae</taxon>
        <taxon>Moheibacter</taxon>
    </lineage>
</organism>
<keyword evidence="3" id="KW-1185">Reference proteome</keyword>
<feature type="signal peptide" evidence="1">
    <location>
        <begin position="1"/>
        <end position="18"/>
    </location>
</feature>
<comment type="caution">
    <text evidence="2">The sequence shown here is derived from an EMBL/GenBank/DDBJ whole genome shotgun (WGS) entry which is preliminary data.</text>
</comment>
<proteinExistence type="predicted"/>
<sequence length="207" mass="24591">MKKVISVFIFSLSFFAFSQSYSFESAVIIESDKYPSMTLMNDESPNYAMYINNEGGVIRDYDSNELHIFTFSNKKSLDKHHSFEYNRSKKLLKGEKFNLGLVEITKINEKEFEVKKFKNKRKKKSVYEYTLQLEESNTPFIYVPFEKSLIRNHQIVGLIKEQLESYKHFKIKSYQCKSEKTTVNSEVKIEKLDLKIELPEKLNFQFY</sequence>
<gene>
    <name evidence="2" type="ORF">HU137_09105</name>
</gene>